<keyword evidence="2" id="KW-1185">Reference proteome</keyword>
<protein>
    <submittedName>
        <fullName evidence="1">Uncharacterized protein</fullName>
    </submittedName>
</protein>
<dbReference type="AlphaFoldDB" id="A0AAV9R413"/>
<evidence type="ECO:0000313" key="1">
    <source>
        <dbReference type="EMBL" id="KAK5604469.1"/>
    </source>
</evidence>
<organism evidence="1 2">
    <name type="scientific">Crenichthys baileyi</name>
    <name type="common">White River springfish</name>
    <dbReference type="NCBI Taxonomy" id="28760"/>
    <lineage>
        <taxon>Eukaryota</taxon>
        <taxon>Metazoa</taxon>
        <taxon>Chordata</taxon>
        <taxon>Craniata</taxon>
        <taxon>Vertebrata</taxon>
        <taxon>Euteleostomi</taxon>
        <taxon>Actinopterygii</taxon>
        <taxon>Neopterygii</taxon>
        <taxon>Teleostei</taxon>
        <taxon>Neoteleostei</taxon>
        <taxon>Acanthomorphata</taxon>
        <taxon>Ovalentaria</taxon>
        <taxon>Atherinomorphae</taxon>
        <taxon>Cyprinodontiformes</taxon>
        <taxon>Goodeidae</taxon>
        <taxon>Crenichthys</taxon>
    </lineage>
</organism>
<evidence type="ECO:0000313" key="2">
    <source>
        <dbReference type="Proteomes" id="UP001311232"/>
    </source>
</evidence>
<reference evidence="1 2" key="1">
    <citation type="submission" date="2021-06" db="EMBL/GenBank/DDBJ databases">
        <authorList>
            <person name="Palmer J.M."/>
        </authorList>
    </citation>
    <scope>NUCLEOTIDE SEQUENCE [LARGE SCALE GENOMIC DNA]</scope>
    <source>
        <strain evidence="1 2">MEX-2019</strain>
        <tissue evidence="1">Muscle</tissue>
    </source>
</reference>
<accession>A0AAV9R413</accession>
<dbReference type="Proteomes" id="UP001311232">
    <property type="component" value="Unassembled WGS sequence"/>
</dbReference>
<name>A0AAV9R413_9TELE</name>
<comment type="caution">
    <text evidence="1">The sequence shown here is derived from an EMBL/GenBank/DDBJ whole genome shotgun (WGS) entry which is preliminary data.</text>
</comment>
<proteinExistence type="predicted"/>
<dbReference type="EMBL" id="JAHHUM010002342">
    <property type="protein sequence ID" value="KAK5604469.1"/>
    <property type="molecule type" value="Genomic_DNA"/>
</dbReference>
<sequence length="118" mass="12676">MENLEPGVEPKGVSGRVYPGFRHLPWGKLRGLSGADGFPQRCPIGLIFTQPIRGVVQSVKRVDPVSVGTFLLETARRKFGSLSTFDAPQLGNALSDLAQIRSSASHSEPLPVCECTDA</sequence>
<gene>
    <name evidence="1" type="ORF">CRENBAI_016716</name>
</gene>